<dbReference type="PANTHER" id="PTHR44103">
    <property type="entry name" value="PROPROTEIN CONVERTASE P"/>
    <property type="match status" value="1"/>
</dbReference>
<dbReference type="Proteomes" id="UP000245629">
    <property type="component" value="Chromosome 3"/>
</dbReference>
<evidence type="ECO:0000313" key="3">
    <source>
        <dbReference type="EMBL" id="AWK88474.1"/>
    </source>
</evidence>
<proteinExistence type="predicted"/>
<dbReference type="AlphaFoldDB" id="A0A2S2CVC5"/>
<evidence type="ECO:0000313" key="4">
    <source>
        <dbReference type="Proteomes" id="UP000245629"/>
    </source>
</evidence>
<sequence length="380" mass="40904">MTTGRQLVLAGLLLTAFPAAAADFNLRMEIVDPGTAGDVKMVGDIDGDGRPDLVVGGSRNDKLNWYRNPTWRKTVILAPMTEFTTDGALGDMDGDGDLDIVIFDGEGSKNLHWYENPRPNNNPMAGFRWRRHIVGGTGSWGKDVELGDFDRDGRLDIAVRNADALSVFFQDADDQWTRRTLPARRLGSEGLASGDIDGDGAVDLVLDGAWLRNPGGGEARDPRAWSEQEIGPAYGTFKAVVADFDGDGRPDVAYSSSEGTADVAWYGQGADGRWARHVVLAAVERGHTLQAADMDGDGDIDLVIGQMHSSDAKKILLAENQDGRGADWTIHVIGTGGLHNGVVADLSGDGRPDLFGANYTGTPPVRVWLNLPPDERQPQE</sequence>
<accession>A0A2S2CVC5</accession>
<dbReference type="InterPro" id="IPR013517">
    <property type="entry name" value="FG-GAP"/>
</dbReference>
<protein>
    <recommendedName>
        <fullName evidence="5">VCBS repeat-containing protein</fullName>
    </recommendedName>
</protein>
<dbReference type="PANTHER" id="PTHR44103:SF1">
    <property type="entry name" value="PROPROTEIN CONVERTASE P"/>
    <property type="match status" value="1"/>
</dbReference>
<gene>
    <name evidence="3" type="ORF">DEW08_20635</name>
</gene>
<evidence type="ECO:0008006" key="5">
    <source>
        <dbReference type="Google" id="ProtNLM"/>
    </source>
</evidence>
<evidence type="ECO:0000256" key="1">
    <source>
        <dbReference type="ARBA" id="ARBA00022729"/>
    </source>
</evidence>
<organism evidence="3 4">
    <name type="scientific">Azospirillum thermophilum</name>
    <dbReference type="NCBI Taxonomy" id="2202148"/>
    <lineage>
        <taxon>Bacteria</taxon>
        <taxon>Pseudomonadati</taxon>
        <taxon>Pseudomonadota</taxon>
        <taxon>Alphaproteobacteria</taxon>
        <taxon>Rhodospirillales</taxon>
        <taxon>Azospirillaceae</taxon>
        <taxon>Azospirillum</taxon>
    </lineage>
</organism>
<dbReference type="OrthoDB" id="58662at2"/>
<dbReference type="Gene3D" id="2.130.10.130">
    <property type="entry name" value="Integrin alpha, N-terminal"/>
    <property type="match status" value="2"/>
</dbReference>
<dbReference type="EMBL" id="CP029354">
    <property type="protein sequence ID" value="AWK88474.1"/>
    <property type="molecule type" value="Genomic_DNA"/>
</dbReference>
<keyword evidence="4" id="KW-1185">Reference proteome</keyword>
<feature type="signal peptide" evidence="2">
    <location>
        <begin position="1"/>
        <end position="21"/>
    </location>
</feature>
<dbReference type="SUPFAM" id="SSF69318">
    <property type="entry name" value="Integrin alpha N-terminal domain"/>
    <property type="match status" value="1"/>
</dbReference>
<evidence type="ECO:0000256" key="2">
    <source>
        <dbReference type="SAM" id="SignalP"/>
    </source>
</evidence>
<dbReference type="Pfam" id="PF13517">
    <property type="entry name" value="FG-GAP_3"/>
    <property type="match status" value="3"/>
</dbReference>
<feature type="chain" id="PRO_5015629051" description="VCBS repeat-containing protein" evidence="2">
    <location>
        <begin position="22"/>
        <end position="380"/>
    </location>
</feature>
<reference evidence="4" key="1">
    <citation type="submission" date="2018-05" db="EMBL/GenBank/DDBJ databases">
        <title>Azospirillum thermophila sp. nov., a novel isolated from hot spring.</title>
        <authorList>
            <person name="Zhao Z."/>
        </authorList>
    </citation>
    <scope>NUCLEOTIDE SEQUENCE [LARGE SCALE GENOMIC DNA]</scope>
    <source>
        <strain evidence="4">CFH 70021</strain>
    </source>
</reference>
<name>A0A2S2CVC5_9PROT</name>
<dbReference type="InterPro" id="IPR028994">
    <property type="entry name" value="Integrin_alpha_N"/>
</dbReference>
<keyword evidence="1 2" id="KW-0732">Signal</keyword>
<dbReference type="KEGG" id="azz:DEW08_20635"/>
<dbReference type="RefSeq" id="WP_109330790.1">
    <property type="nucleotide sequence ID" value="NZ_CP029354.1"/>
</dbReference>